<dbReference type="Pfam" id="PF00069">
    <property type="entry name" value="Pkinase"/>
    <property type="match status" value="1"/>
</dbReference>
<feature type="region of interest" description="Disordered" evidence="3">
    <location>
        <begin position="1"/>
        <end position="59"/>
    </location>
</feature>
<keyword evidence="1" id="KW-0547">Nucleotide-binding</keyword>
<dbReference type="GO" id="GO:0005524">
    <property type="term" value="F:ATP binding"/>
    <property type="evidence" value="ECO:0007669"/>
    <property type="project" value="UniProtKB-KW"/>
</dbReference>
<feature type="non-terminal residue" evidence="5">
    <location>
        <position position="1"/>
    </location>
</feature>
<dbReference type="EMBL" id="CYKH01002186">
    <property type="protein sequence ID" value="CUG93697.1"/>
    <property type="molecule type" value="Genomic_DNA"/>
</dbReference>
<keyword evidence="5" id="KW-0808">Transferase</keyword>
<dbReference type="GO" id="GO:0005737">
    <property type="term" value="C:cytoplasm"/>
    <property type="evidence" value="ECO:0007669"/>
    <property type="project" value="TreeGrafter"/>
</dbReference>
<feature type="compositionally biased region" description="Polar residues" evidence="3">
    <location>
        <begin position="93"/>
        <end position="104"/>
    </location>
</feature>
<feature type="compositionally biased region" description="Low complexity" evidence="3">
    <location>
        <begin position="31"/>
        <end position="49"/>
    </location>
</feature>
<dbReference type="InterPro" id="IPR011009">
    <property type="entry name" value="Kinase-like_dom_sf"/>
</dbReference>
<dbReference type="GO" id="GO:0004674">
    <property type="term" value="F:protein serine/threonine kinase activity"/>
    <property type="evidence" value="ECO:0007669"/>
    <property type="project" value="TreeGrafter"/>
</dbReference>
<keyword evidence="6" id="KW-1185">Reference proteome</keyword>
<evidence type="ECO:0000313" key="5">
    <source>
        <dbReference type="EMBL" id="CUG93697.1"/>
    </source>
</evidence>
<dbReference type="GO" id="GO:0035556">
    <property type="term" value="P:intracellular signal transduction"/>
    <property type="evidence" value="ECO:0007669"/>
    <property type="project" value="TreeGrafter"/>
</dbReference>
<dbReference type="Gene3D" id="3.30.200.20">
    <property type="entry name" value="Phosphorylase Kinase, domain 1"/>
    <property type="match status" value="1"/>
</dbReference>
<evidence type="ECO:0000256" key="2">
    <source>
        <dbReference type="ARBA" id="ARBA00022840"/>
    </source>
</evidence>
<feature type="compositionally biased region" description="Low complexity" evidence="3">
    <location>
        <begin position="81"/>
        <end position="92"/>
    </location>
</feature>
<dbReference type="InterPro" id="IPR000719">
    <property type="entry name" value="Prot_kinase_dom"/>
</dbReference>
<name>A0A0S4JW95_BODSA</name>
<feature type="domain" description="Protein kinase" evidence="4">
    <location>
        <begin position="191"/>
        <end position="297"/>
    </location>
</feature>
<organism evidence="5 6">
    <name type="scientific">Bodo saltans</name>
    <name type="common">Flagellated protozoan</name>
    <dbReference type="NCBI Taxonomy" id="75058"/>
    <lineage>
        <taxon>Eukaryota</taxon>
        <taxon>Discoba</taxon>
        <taxon>Euglenozoa</taxon>
        <taxon>Kinetoplastea</taxon>
        <taxon>Metakinetoplastina</taxon>
        <taxon>Eubodonida</taxon>
        <taxon>Bodonidae</taxon>
        <taxon>Bodo</taxon>
    </lineage>
</organism>
<dbReference type="PANTHER" id="PTHR24346:SF77">
    <property type="entry name" value="SERINE THREONINE PROTEIN KINASE"/>
    <property type="match status" value="1"/>
</dbReference>
<feature type="region of interest" description="Disordered" evidence="3">
    <location>
        <begin position="74"/>
        <end position="104"/>
    </location>
</feature>
<gene>
    <name evidence="5" type="ORF">BSAL_44320</name>
</gene>
<dbReference type="PROSITE" id="PS50011">
    <property type="entry name" value="PROTEIN_KINASE_DOM"/>
    <property type="match status" value="1"/>
</dbReference>
<proteinExistence type="predicted"/>
<keyword evidence="2" id="KW-0067">ATP-binding</keyword>
<accession>A0A0S4JW95</accession>
<evidence type="ECO:0000256" key="3">
    <source>
        <dbReference type="SAM" id="MobiDB-lite"/>
    </source>
</evidence>
<keyword evidence="5" id="KW-0418">Kinase</keyword>
<reference evidence="6" key="1">
    <citation type="submission" date="2015-09" db="EMBL/GenBank/DDBJ databases">
        <authorList>
            <consortium name="Pathogen Informatics"/>
        </authorList>
    </citation>
    <scope>NUCLEOTIDE SEQUENCE [LARGE SCALE GENOMIC DNA]</scope>
    <source>
        <strain evidence="6">Lake Konstanz</strain>
    </source>
</reference>
<dbReference type="VEuPathDB" id="TriTrypDB:BSAL_44320"/>
<sequence length="297" mass="31774">SPTDTVAHDITKTKPNAPPSHQQQEGTIPKTPSSSPSTTTLQQQQQQQPPVGPRPTNITRTATVYVPPTALTTAAPHNIHHNSTTATSSSHSLRSPQDGLSHSRNAASSGILEFAVFSGVMTSGDSSVRSAVPQHQGRDMPQLLSSGNDLVAAPTSSVFGEMSTLGVSHHVTTTLTKSTDDVTGNKTINQYLILDDIGEGACGKVKLAYSLERHITVAVKIVRRAVNVGTGNGRSGGNLGRRSGVNEETFRREIDLMKRLRHPNLISLFEVIDDPNAKKLYLVMRFADKGSVGAMRE</sequence>
<evidence type="ECO:0000256" key="1">
    <source>
        <dbReference type="ARBA" id="ARBA00022741"/>
    </source>
</evidence>
<dbReference type="OrthoDB" id="68483at2759"/>
<feature type="compositionally biased region" description="Basic and acidic residues" evidence="3">
    <location>
        <begin position="1"/>
        <end position="12"/>
    </location>
</feature>
<dbReference type="Proteomes" id="UP000051952">
    <property type="component" value="Unassembled WGS sequence"/>
</dbReference>
<dbReference type="AlphaFoldDB" id="A0A0S4JW95"/>
<feature type="non-terminal residue" evidence="5">
    <location>
        <position position="297"/>
    </location>
</feature>
<dbReference type="SUPFAM" id="SSF56112">
    <property type="entry name" value="Protein kinase-like (PK-like)"/>
    <property type="match status" value="1"/>
</dbReference>
<dbReference type="PANTHER" id="PTHR24346">
    <property type="entry name" value="MAP/MICROTUBULE AFFINITY-REGULATING KINASE"/>
    <property type="match status" value="1"/>
</dbReference>
<evidence type="ECO:0000313" key="6">
    <source>
        <dbReference type="Proteomes" id="UP000051952"/>
    </source>
</evidence>
<protein>
    <submittedName>
        <fullName evidence="5">Protein kinase, putative</fullName>
    </submittedName>
</protein>
<evidence type="ECO:0000259" key="4">
    <source>
        <dbReference type="PROSITE" id="PS50011"/>
    </source>
</evidence>